<dbReference type="PANTHER" id="PTHR15426:SF6">
    <property type="entry name" value="PROTEIN DEPP1"/>
    <property type="match status" value="1"/>
</dbReference>
<evidence type="ECO:0000313" key="2">
    <source>
        <dbReference type="EMBL" id="KAL1252747.1"/>
    </source>
</evidence>
<dbReference type="PANTHER" id="PTHR15426">
    <property type="entry name" value="PROTEIN DEPP1"/>
    <property type="match status" value="1"/>
</dbReference>
<feature type="region of interest" description="Disordered" evidence="1">
    <location>
        <begin position="47"/>
        <end position="83"/>
    </location>
</feature>
<gene>
    <name evidence="2" type="ORF">QQF64_017440</name>
</gene>
<name>A0ABR3LMA7_9TELE</name>
<accession>A0ABR3LMA7</accession>
<protein>
    <submittedName>
        <fullName evidence="2">Uncharacterized protein</fullName>
    </submittedName>
</protein>
<comment type="caution">
    <text evidence="2">The sequence shown here is derived from an EMBL/GenBank/DDBJ whole genome shotgun (WGS) entry which is preliminary data.</text>
</comment>
<proteinExistence type="predicted"/>
<sequence>MKTNIFKSEHDVCGLKNSLPLEVYFDSIIRKQQQFIQRPWIIQNNNLQEQQQGRGDETRGVEEEETHSKARHPERPRSVMRPRSRLLAKRGLPTIREGYEELVQDLNQTNSQHTTTQDYFLSICHLARPTFPLHEPDCDILSIGPLDSPKPCLRLHRLRHLQPPQPHTSTSSGQTVEQAHEETARSPPSEPLQAQATPEEDNGCRGDIPGSADPLEYLYSHRGALPLSTRRGSIPPRRPRSDTFPCCSSAPDTKRKSSCPELCLPETVPAVTVLQRSPVSRKKLDDSSLAARSGIPNKLDGAPAGWRGKSSRCMDKQTIVSHWISECRSAWKEARIRACMLPAIAENHSVTSALSTSAGLLAAVEEAREHFSSFLSFTGCARPGWCFGCPSLI</sequence>
<reference evidence="2 3" key="1">
    <citation type="submission" date="2023-09" db="EMBL/GenBank/DDBJ databases">
        <authorList>
            <person name="Wang M."/>
        </authorList>
    </citation>
    <scope>NUCLEOTIDE SEQUENCE [LARGE SCALE GENOMIC DNA]</scope>
    <source>
        <strain evidence="2">GT-2023</strain>
        <tissue evidence="2">Liver</tissue>
    </source>
</reference>
<organism evidence="2 3">
    <name type="scientific">Cirrhinus molitorella</name>
    <name type="common">mud carp</name>
    <dbReference type="NCBI Taxonomy" id="172907"/>
    <lineage>
        <taxon>Eukaryota</taxon>
        <taxon>Metazoa</taxon>
        <taxon>Chordata</taxon>
        <taxon>Craniata</taxon>
        <taxon>Vertebrata</taxon>
        <taxon>Euteleostomi</taxon>
        <taxon>Actinopterygii</taxon>
        <taxon>Neopterygii</taxon>
        <taxon>Teleostei</taxon>
        <taxon>Ostariophysi</taxon>
        <taxon>Cypriniformes</taxon>
        <taxon>Cyprinidae</taxon>
        <taxon>Labeoninae</taxon>
        <taxon>Labeonini</taxon>
        <taxon>Cirrhinus</taxon>
    </lineage>
</organism>
<evidence type="ECO:0000256" key="1">
    <source>
        <dbReference type="SAM" id="MobiDB-lite"/>
    </source>
</evidence>
<dbReference type="EMBL" id="JAYMGO010000021">
    <property type="protein sequence ID" value="KAL1252747.1"/>
    <property type="molecule type" value="Genomic_DNA"/>
</dbReference>
<keyword evidence="3" id="KW-1185">Reference proteome</keyword>
<feature type="region of interest" description="Disordered" evidence="1">
    <location>
        <begin position="161"/>
        <end position="212"/>
    </location>
</feature>
<feature type="compositionally biased region" description="Basic and acidic residues" evidence="1">
    <location>
        <begin position="54"/>
        <end position="77"/>
    </location>
</feature>
<dbReference type="InterPro" id="IPR020133">
    <property type="entry name" value="DEPP"/>
</dbReference>
<dbReference type="Proteomes" id="UP001558613">
    <property type="component" value="Unassembled WGS sequence"/>
</dbReference>
<feature type="region of interest" description="Disordered" evidence="1">
    <location>
        <begin position="226"/>
        <end position="249"/>
    </location>
</feature>
<evidence type="ECO:0000313" key="3">
    <source>
        <dbReference type="Proteomes" id="UP001558613"/>
    </source>
</evidence>
<feature type="compositionally biased region" description="Polar residues" evidence="1">
    <location>
        <begin position="168"/>
        <end position="177"/>
    </location>
</feature>